<dbReference type="InterPro" id="IPR010573">
    <property type="entry name" value="MFS_Str1/Tri12-like"/>
</dbReference>
<accession>A0AA39CTZ0</accession>
<dbReference type="InterPro" id="IPR036259">
    <property type="entry name" value="MFS_trans_sf"/>
</dbReference>
<feature type="region of interest" description="Disordered" evidence="6">
    <location>
        <begin position="1"/>
        <end position="21"/>
    </location>
</feature>
<feature type="transmembrane region" description="Helical" evidence="7">
    <location>
        <begin position="54"/>
        <end position="73"/>
    </location>
</feature>
<sequence>MDEIKPAPESTINQHENATNSSEEHIALKNDTFEIHDSALGNDLPKGYYYNWRFIGVVIGSVISNNVYIMPYILSANAMPIIEADLGSSKNSVWVALAYTLCTAVCLLLFGRLTDIFGRRYFVIGAHTFGLVGCIIAGTANRIDTIVGGMVFAGLAARVQKCWVVFLAELIPKKHRPITVATIYFTSIPGYGLTPAIVRSLLVSTGNNWRWCFYICIILDASLVVIFTLCYFPSQFQQLHVHRSRWEQIKRIDFVGVFLFTAGLLLFLMGLSWGGGVYPWKSASVIATIVVGFCVLVAFITWEWFYKGDQILPLHLFKAPGFVPMTICASIGTCVAYSAAIIWPAEVNGLLPGSPETHGFLTSVQTSCTLIGMGVSGVFIRFLPYHKQFLIFSCLILTSFTGALASVQPGETAKACSLMAFAGMGIGLFESASRSLLPLSCPDEDIGAAIGVLGTVGYASAAVATAIYVTVLNTKVTAIVPGKVIEAALQAGLPKKDLIKLLELFSTNITAVPDITPEIAQAVGIAAQNGTADAFRYVWYTAVAFGLVATIASCFVISYTEYYTDTVARKMRVDQAQRDASALEHDTSEKV</sequence>
<proteinExistence type="predicted"/>
<keyword evidence="2" id="KW-0813">Transport</keyword>
<feature type="transmembrane region" description="Helical" evidence="7">
    <location>
        <begin position="537"/>
        <end position="562"/>
    </location>
</feature>
<evidence type="ECO:0000256" key="5">
    <source>
        <dbReference type="ARBA" id="ARBA00023136"/>
    </source>
</evidence>
<evidence type="ECO:0000256" key="2">
    <source>
        <dbReference type="ARBA" id="ARBA00022448"/>
    </source>
</evidence>
<feature type="transmembrane region" description="Helical" evidence="7">
    <location>
        <begin position="419"/>
        <end position="437"/>
    </location>
</feature>
<keyword evidence="3 7" id="KW-0812">Transmembrane</keyword>
<comment type="subcellular location">
    <subcellularLocation>
        <location evidence="1">Membrane</location>
        <topology evidence="1">Multi-pass membrane protein</topology>
    </subcellularLocation>
</comment>
<feature type="transmembrane region" description="Helical" evidence="7">
    <location>
        <begin position="389"/>
        <end position="407"/>
    </location>
</feature>
<feature type="transmembrane region" description="Helical" evidence="7">
    <location>
        <begin position="363"/>
        <end position="382"/>
    </location>
</feature>
<evidence type="ECO:0000256" key="4">
    <source>
        <dbReference type="ARBA" id="ARBA00022989"/>
    </source>
</evidence>
<reference evidence="9" key="1">
    <citation type="submission" date="2022-10" db="EMBL/GenBank/DDBJ databases">
        <title>Culturing micro-colonial fungi from biological soil crusts in the Mojave desert and describing Neophaeococcomyces mojavensis, and introducing the new genera and species Taxawa tesnikishii.</title>
        <authorList>
            <person name="Kurbessoian T."/>
            <person name="Stajich J.E."/>
        </authorList>
    </citation>
    <scope>NUCLEOTIDE SEQUENCE</scope>
    <source>
        <strain evidence="9">TK_35</strain>
    </source>
</reference>
<dbReference type="SUPFAM" id="SSF103473">
    <property type="entry name" value="MFS general substrate transporter"/>
    <property type="match status" value="1"/>
</dbReference>
<evidence type="ECO:0000259" key="8">
    <source>
        <dbReference type="PROSITE" id="PS50850"/>
    </source>
</evidence>
<evidence type="ECO:0000256" key="7">
    <source>
        <dbReference type="SAM" id="Phobius"/>
    </source>
</evidence>
<dbReference type="Proteomes" id="UP001172681">
    <property type="component" value="Unassembled WGS sequence"/>
</dbReference>
<keyword evidence="10" id="KW-1185">Reference proteome</keyword>
<evidence type="ECO:0000313" key="9">
    <source>
        <dbReference type="EMBL" id="KAJ9628447.1"/>
    </source>
</evidence>
<dbReference type="GO" id="GO:0005886">
    <property type="term" value="C:plasma membrane"/>
    <property type="evidence" value="ECO:0007669"/>
    <property type="project" value="TreeGrafter"/>
</dbReference>
<dbReference type="PROSITE" id="PS50850">
    <property type="entry name" value="MFS"/>
    <property type="match status" value="1"/>
</dbReference>
<feature type="domain" description="Major facilitator superfamily (MFS) profile" evidence="8">
    <location>
        <begin position="53"/>
        <end position="561"/>
    </location>
</feature>
<name>A0AA39CTZ0_9EURO</name>
<feature type="transmembrane region" description="Helical" evidence="7">
    <location>
        <begin position="252"/>
        <end position="271"/>
    </location>
</feature>
<feature type="transmembrane region" description="Helical" evidence="7">
    <location>
        <begin position="283"/>
        <end position="302"/>
    </location>
</feature>
<dbReference type="InterPro" id="IPR020846">
    <property type="entry name" value="MFS_dom"/>
</dbReference>
<dbReference type="PANTHER" id="PTHR23501:SF109">
    <property type="entry name" value="MAJOR FACILITATOR SUPERFAMILY (MFS) PROFILE DOMAIN-CONTAINING PROTEIN-RELATED"/>
    <property type="match status" value="1"/>
</dbReference>
<feature type="transmembrane region" description="Helical" evidence="7">
    <location>
        <begin position="208"/>
        <end position="232"/>
    </location>
</feature>
<dbReference type="CDD" id="cd06179">
    <property type="entry name" value="MFS_TRI12_like"/>
    <property type="match status" value="1"/>
</dbReference>
<evidence type="ECO:0000256" key="6">
    <source>
        <dbReference type="SAM" id="MobiDB-lite"/>
    </source>
</evidence>
<dbReference type="GO" id="GO:0022857">
    <property type="term" value="F:transmembrane transporter activity"/>
    <property type="evidence" value="ECO:0007669"/>
    <property type="project" value="InterPro"/>
</dbReference>
<dbReference type="EMBL" id="JAPDRN010000071">
    <property type="protein sequence ID" value="KAJ9628447.1"/>
    <property type="molecule type" value="Genomic_DNA"/>
</dbReference>
<dbReference type="InterPro" id="IPR053791">
    <property type="entry name" value="MFS_Tri12-like"/>
</dbReference>
<comment type="caution">
    <text evidence="9">The sequence shown here is derived from an EMBL/GenBank/DDBJ whole genome shotgun (WGS) entry which is preliminary data.</text>
</comment>
<dbReference type="Pfam" id="PF06609">
    <property type="entry name" value="TRI12"/>
    <property type="match status" value="1"/>
</dbReference>
<feature type="transmembrane region" description="Helical" evidence="7">
    <location>
        <begin position="180"/>
        <end position="202"/>
    </location>
</feature>
<keyword evidence="4 7" id="KW-1133">Transmembrane helix</keyword>
<dbReference type="PANTHER" id="PTHR23501">
    <property type="entry name" value="MAJOR FACILITATOR SUPERFAMILY"/>
    <property type="match status" value="1"/>
</dbReference>
<protein>
    <recommendedName>
        <fullName evidence="8">Major facilitator superfamily (MFS) profile domain-containing protein</fullName>
    </recommendedName>
</protein>
<feature type="transmembrane region" description="Helical" evidence="7">
    <location>
        <begin position="146"/>
        <end position="168"/>
    </location>
</feature>
<evidence type="ECO:0000256" key="3">
    <source>
        <dbReference type="ARBA" id="ARBA00022692"/>
    </source>
</evidence>
<feature type="transmembrane region" description="Helical" evidence="7">
    <location>
        <begin position="449"/>
        <end position="471"/>
    </location>
</feature>
<feature type="transmembrane region" description="Helical" evidence="7">
    <location>
        <begin position="322"/>
        <end position="343"/>
    </location>
</feature>
<feature type="transmembrane region" description="Helical" evidence="7">
    <location>
        <begin position="122"/>
        <end position="140"/>
    </location>
</feature>
<gene>
    <name evidence="9" type="ORF">H2204_009284</name>
</gene>
<dbReference type="Gene3D" id="1.20.1250.20">
    <property type="entry name" value="MFS general substrate transporter like domains"/>
    <property type="match status" value="2"/>
</dbReference>
<feature type="compositionally biased region" description="Polar residues" evidence="6">
    <location>
        <begin position="10"/>
        <end position="21"/>
    </location>
</feature>
<organism evidence="9 10">
    <name type="scientific">Knufia peltigerae</name>
    <dbReference type="NCBI Taxonomy" id="1002370"/>
    <lineage>
        <taxon>Eukaryota</taxon>
        <taxon>Fungi</taxon>
        <taxon>Dikarya</taxon>
        <taxon>Ascomycota</taxon>
        <taxon>Pezizomycotina</taxon>
        <taxon>Eurotiomycetes</taxon>
        <taxon>Chaetothyriomycetidae</taxon>
        <taxon>Chaetothyriales</taxon>
        <taxon>Trichomeriaceae</taxon>
        <taxon>Knufia</taxon>
    </lineage>
</organism>
<evidence type="ECO:0000256" key="1">
    <source>
        <dbReference type="ARBA" id="ARBA00004141"/>
    </source>
</evidence>
<evidence type="ECO:0000313" key="10">
    <source>
        <dbReference type="Proteomes" id="UP001172681"/>
    </source>
</evidence>
<dbReference type="AlphaFoldDB" id="A0AA39CTZ0"/>
<feature type="transmembrane region" description="Helical" evidence="7">
    <location>
        <begin position="93"/>
        <end position="110"/>
    </location>
</feature>
<keyword evidence="5 7" id="KW-0472">Membrane</keyword>